<proteinExistence type="inferred from homology"/>
<dbReference type="GO" id="GO:0005634">
    <property type="term" value="C:nucleus"/>
    <property type="evidence" value="ECO:0007669"/>
    <property type="project" value="UniProtKB-SubCell"/>
</dbReference>
<dbReference type="InterPro" id="IPR013083">
    <property type="entry name" value="Znf_RING/FYVE/PHD"/>
</dbReference>
<evidence type="ECO:0000256" key="18">
    <source>
        <dbReference type="SAM" id="MobiDB-lite"/>
    </source>
</evidence>
<dbReference type="GO" id="GO:0000209">
    <property type="term" value="P:protein polyubiquitination"/>
    <property type="evidence" value="ECO:0007669"/>
    <property type="project" value="TreeGrafter"/>
</dbReference>
<name>A0AAN8JGG1_PATCE</name>
<evidence type="ECO:0000256" key="15">
    <source>
        <dbReference type="ARBA" id="ARBA00081821"/>
    </source>
</evidence>
<dbReference type="CDD" id="cd16658">
    <property type="entry name" value="RING-Ubox_UBE4B"/>
    <property type="match status" value="1"/>
</dbReference>
<gene>
    <name evidence="20" type="ORF">SNE40_015143</name>
</gene>
<evidence type="ECO:0000256" key="4">
    <source>
        <dbReference type="ARBA" id="ARBA00004906"/>
    </source>
</evidence>
<feature type="compositionally biased region" description="Low complexity" evidence="18">
    <location>
        <begin position="20"/>
        <end position="44"/>
    </location>
</feature>
<keyword evidence="8" id="KW-0597">Phosphoprotein</keyword>
<evidence type="ECO:0000256" key="3">
    <source>
        <dbReference type="ARBA" id="ARBA00004496"/>
    </source>
</evidence>
<evidence type="ECO:0000256" key="1">
    <source>
        <dbReference type="ARBA" id="ARBA00000900"/>
    </source>
</evidence>
<evidence type="ECO:0000256" key="12">
    <source>
        <dbReference type="ARBA" id="ARBA00023242"/>
    </source>
</evidence>
<evidence type="ECO:0000256" key="14">
    <source>
        <dbReference type="ARBA" id="ARBA00072779"/>
    </source>
</evidence>
<comment type="function">
    <text evidence="13">Ubiquitin-protein ligase that probably functions as an E3 ligase in conjunction with specific E1 and E2 ligases. May also function as an E4 ligase mediating the assembly of polyubiquitin chains on substrates ubiquitinated by another E3 ubiquitin ligase. May regulate myosin assembly in striated muscles together with STUB1 and VCP/p97 by targeting myosin chaperone UNC45B for proteasomal degradation.</text>
</comment>
<dbReference type="GO" id="GO:0006511">
    <property type="term" value="P:ubiquitin-dependent protein catabolic process"/>
    <property type="evidence" value="ECO:0007669"/>
    <property type="project" value="InterPro"/>
</dbReference>
<feature type="compositionally biased region" description="Polar residues" evidence="18">
    <location>
        <begin position="61"/>
        <end position="82"/>
    </location>
</feature>
<feature type="domain" description="U-box" evidence="19">
    <location>
        <begin position="1048"/>
        <end position="1121"/>
    </location>
</feature>
<comment type="similarity">
    <text evidence="5">Belongs to the ubiquitin conjugation factor E4 family.</text>
</comment>
<dbReference type="Pfam" id="PF10408">
    <property type="entry name" value="Ufd2P_core"/>
    <property type="match status" value="1"/>
</dbReference>
<dbReference type="EC" id="2.3.2.27" evidence="6"/>
<keyword evidence="12" id="KW-0539">Nucleus</keyword>
<evidence type="ECO:0000259" key="19">
    <source>
        <dbReference type="PROSITE" id="PS51698"/>
    </source>
</evidence>
<evidence type="ECO:0000256" key="11">
    <source>
        <dbReference type="ARBA" id="ARBA00022990"/>
    </source>
</evidence>
<comment type="catalytic activity">
    <reaction evidence="1">
        <text>S-ubiquitinyl-[E2 ubiquitin-conjugating enzyme]-L-cysteine + [acceptor protein]-L-lysine = [E2 ubiquitin-conjugating enzyme]-L-cysteine + N(6)-ubiquitinyl-[acceptor protein]-L-lysine.</text>
        <dbReference type="EC" id="2.3.2.27"/>
    </reaction>
</comment>
<reference evidence="20 21" key="1">
    <citation type="submission" date="2024-01" db="EMBL/GenBank/DDBJ databases">
        <title>The genome of the rayed Mediterranean limpet Patella caerulea (Linnaeus, 1758).</title>
        <authorList>
            <person name="Anh-Thu Weber A."/>
            <person name="Halstead-Nussloch G."/>
        </authorList>
    </citation>
    <scope>NUCLEOTIDE SEQUENCE [LARGE SCALE GENOMIC DNA]</scope>
    <source>
        <strain evidence="20">AATW-2023a</strain>
        <tissue evidence="20">Whole specimen</tissue>
    </source>
</reference>
<evidence type="ECO:0000256" key="6">
    <source>
        <dbReference type="ARBA" id="ARBA00012483"/>
    </source>
</evidence>
<dbReference type="PANTHER" id="PTHR13931">
    <property type="entry name" value="UBIQUITINATION FACTOR E4"/>
    <property type="match status" value="1"/>
</dbReference>
<evidence type="ECO:0000256" key="8">
    <source>
        <dbReference type="ARBA" id="ARBA00022553"/>
    </source>
</evidence>
<dbReference type="AlphaFoldDB" id="A0AAN8JGG1"/>
<dbReference type="SMART" id="SM00504">
    <property type="entry name" value="Ubox"/>
    <property type="match status" value="1"/>
</dbReference>
<dbReference type="FunFam" id="3.30.40.10:FF:000060">
    <property type="entry name" value="ubiquitin conjugation factor E4 B"/>
    <property type="match status" value="1"/>
</dbReference>
<evidence type="ECO:0000256" key="17">
    <source>
        <dbReference type="SAM" id="Coils"/>
    </source>
</evidence>
<dbReference type="SUPFAM" id="SSF57850">
    <property type="entry name" value="RING/U-box"/>
    <property type="match status" value="1"/>
</dbReference>
<dbReference type="Proteomes" id="UP001347796">
    <property type="component" value="Unassembled WGS sequence"/>
</dbReference>
<evidence type="ECO:0000256" key="2">
    <source>
        <dbReference type="ARBA" id="ARBA00004123"/>
    </source>
</evidence>
<evidence type="ECO:0000256" key="9">
    <source>
        <dbReference type="ARBA" id="ARBA00022679"/>
    </source>
</evidence>
<evidence type="ECO:0000256" key="7">
    <source>
        <dbReference type="ARBA" id="ARBA00022490"/>
    </source>
</evidence>
<sequence>MSELTPDEMRRRRLARLAGSQPSTPVSVPTTSSSISPSASPQTTRNPPPSSLGIEAASMESEATSPSLDTVVMESQPSQTMEIDTEGTEKNSQCQMDVDSGIENMETEDSEVSKPEIKRHRDTSIGSEATEDQILNAVSRVFTVSWKDSTTDTLHLPELAEVIQQQQGSVDFRDVINQILMEVLMKIQGSTDNPLLTLRPVTPAVSPMKSYSSSPRSISPMQLTPDVPKREFVSRCEPVKCKEVNMINYLLDCYERVGIEERTAPKRSSIPPMSDVLSIARNQCVCLTSLVLQGTFSTNRSCVNGTSHLLPYLMSHNLPRGFLPELVQTVCPDWDGFSRVFSPLLQSLHRMMQTVYLDTDDYREPLSILADLCEIKSASYRPICKLITEQGNWNYPAVSKASGLEVEKLSFLGPFLGLSVFAEDNVHVVEKFFAGPPQMLRADTLNVAYQSLRHRLEYARTELHKIIHAMLVNSDTRDAAMVYLTAALQRNSSRSQLQVDEKLVCGDGFMLNLLSILQKLSFKVVVSKVDPYYPFHPDCRIDFSTETCFNCSTEDLSEWKNTLKKQSPPPWQDPKFPTQCFFLTLYSHHLSIIPIIVKYLRRIRFVRQLSHNIDELERLKSQWEKTAASSRNQQLLKTWKSQIQRLQKSKLCADAGVLDPLLLQRCLQCYSQVADYLLSLADPQRSSSGLPNLSDVPMQFRALPEYFLEDLTDFLLFVLQNQPAVLEDISINKIRDVIIVFVCSDCITNPHLKAKVVEVIFYFQPSIQPKAEKINELLLNNSTALNYLVPALMKFYTEIETTGASSEFYDKFTVRYHLSIIFKSLWSMQIHKSKFISNANNGKDFVKFVNMLMNDTTFLLDESLDCLKRIHEVQELMDGSEWNTLSKDQQQQKQKDLSVDERQCRSYLTLASETVDMFDYLTTEIKEPFLRPELADRLAAMMNFNLQQLCGPKCKSLKVKTPEKYGWEPKKLLNSLTDIYLHLDCEKFVEANCNDERSYSKALFDDAIARMTKACIKTTSEIEQFRSLQQKIEQVLEKKNQVELDYGEIPDDFKDPLMDTLMSDPVELPSGNIMDRPIIIRHLLNSQTDPFNRQELTEDKLIPATNLKKRIEDWRREKEQSCKKKKSS</sequence>
<evidence type="ECO:0000256" key="16">
    <source>
        <dbReference type="ARBA" id="ARBA00083610"/>
    </source>
</evidence>
<evidence type="ECO:0000313" key="20">
    <source>
        <dbReference type="EMBL" id="KAK6176942.1"/>
    </source>
</evidence>
<dbReference type="GO" id="GO:0034450">
    <property type="term" value="F:ubiquitin-ubiquitin ligase activity"/>
    <property type="evidence" value="ECO:0007669"/>
    <property type="project" value="InterPro"/>
</dbReference>
<comment type="subcellular location">
    <subcellularLocation>
        <location evidence="3">Cytoplasm</location>
    </subcellularLocation>
    <subcellularLocation>
        <location evidence="2">Nucleus</location>
    </subcellularLocation>
</comment>
<comment type="caution">
    <text evidence="20">The sequence shown here is derived from an EMBL/GenBank/DDBJ whole genome shotgun (WGS) entry which is preliminary data.</text>
</comment>
<organism evidence="20 21">
    <name type="scientific">Patella caerulea</name>
    <name type="common">Rayed Mediterranean limpet</name>
    <dbReference type="NCBI Taxonomy" id="87958"/>
    <lineage>
        <taxon>Eukaryota</taxon>
        <taxon>Metazoa</taxon>
        <taxon>Spiralia</taxon>
        <taxon>Lophotrochozoa</taxon>
        <taxon>Mollusca</taxon>
        <taxon>Gastropoda</taxon>
        <taxon>Patellogastropoda</taxon>
        <taxon>Patelloidea</taxon>
        <taxon>Patellidae</taxon>
        <taxon>Patella</taxon>
    </lineage>
</organism>
<protein>
    <recommendedName>
        <fullName evidence="14">Ubiquitin conjugation factor E4 B</fullName>
        <ecNumber evidence="6">2.3.2.27</ecNumber>
    </recommendedName>
    <alternativeName>
        <fullName evidence="16">RING-type E3 ubiquitin transferase E4 B</fullName>
    </alternativeName>
    <alternativeName>
        <fullName evidence="15">Ubiquitin fusion degradation protein 2</fullName>
    </alternativeName>
</protein>
<keyword evidence="9" id="KW-0808">Transferase</keyword>
<evidence type="ECO:0000256" key="10">
    <source>
        <dbReference type="ARBA" id="ARBA00022786"/>
    </source>
</evidence>
<keyword evidence="7" id="KW-0963">Cytoplasm</keyword>
<evidence type="ECO:0000313" key="21">
    <source>
        <dbReference type="Proteomes" id="UP001347796"/>
    </source>
</evidence>
<dbReference type="GO" id="GO:0005737">
    <property type="term" value="C:cytoplasm"/>
    <property type="evidence" value="ECO:0007669"/>
    <property type="project" value="UniProtKB-SubCell"/>
</dbReference>
<dbReference type="GO" id="GO:0000151">
    <property type="term" value="C:ubiquitin ligase complex"/>
    <property type="evidence" value="ECO:0007669"/>
    <property type="project" value="InterPro"/>
</dbReference>
<comment type="pathway">
    <text evidence="4">Protein modification; protein ubiquitination.</text>
</comment>
<evidence type="ECO:0000256" key="5">
    <source>
        <dbReference type="ARBA" id="ARBA00007434"/>
    </source>
</evidence>
<dbReference type="PANTHER" id="PTHR13931:SF2">
    <property type="entry name" value="UBIQUITIN CONJUGATION FACTOR E4 B"/>
    <property type="match status" value="1"/>
</dbReference>
<feature type="region of interest" description="Disordered" evidence="18">
    <location>
        <begin position="1"/>
        <end position="125"/>
    </location>
</feature>
<dbReference type="EMBL" id="JAZGQO010000010">
    <property type="protein sequence ID" value="KAK6176942.1"/>
    <property type="molecule type" value="Genomic_DNA"/>
</dbReference>
<keyword evidence="10" id="KW-0833">Ubl conjugation pathway</keyword>
<evidence type="ECO:0000256" key="13">
    <source>
        <dbReference type="ARBA" id="ARBA00056267"/>
    </source>
</evidence>
<accession>A0AAN8JGG1</accession>
<feature type="coiled-coil region" evidence="17">
    <location>
        <begin position="606"/>
        <end position="633"/>
    </location>
</feature>
<dbReference type="Pfam" id="PF04564">
    <property type="entry name" value="U-box"/>
    <property type="match status" value="1"/>
</dbReference>
<keyword evidence="17" id="KW-0175">Coiled coil</keyword>
<dbReference type="InterPro" id="IPR045132">
    <property type="entry name" value="UBE4"/>
</dbReference>
<dbReference type="Gene3D" id="3.30.40.10">
    <property type="entry name" value="Zinc/RING finger domain, C3HC4 (zinc finger)"/>
    <property type="match status" value="1"/>
</dbReference>
<dbReference type="InterPro" id="IPR003613">
    <property type="entry name" value="Ubox_domain"/>
</dbReference>
<keyword evidence="11" id="KW-0007">Acetylation</keyword>
<dbReference type="InterPro" id="IPR019474">
    <property type="entry name" value="Ub_conjug_fac_E4_core"/>
</dbReference>
<keyword evidence="21" id="KW-1185">Reference proteome</keyword>
<dbReference type="PROSITE" id="PS51698">
    <property type="entry name" value="U_BOX"/>
    <property type="match status" value="1"/>
</dbReference>
<dbReference type="GO" id="GO:0036503">
    <property type="term" value="P:ERAD pathway"/>
    <property type="evidence" value="ECO:0007669"/>
    <property type="project" value="InterPro"/>
</dbReference>